<keyword evidence="3" id="KW-1185">Reference proteome</keyword>
<feature type="region of interest" description="Disordered" evidence="1">
    <location>
        <begin position="29"/>
        <end position="84"/>
    </location>
</feature>
<evidence type="ECO:0000313" key="3">
    <source>
        <dbReference type="Proteomes" id="UP000290289"/>
    </source>
</evidence>
<organism evidence="2 3">
    <name type="scientific">Malus domestica</name>
    <name type="common">Apple</name>
    <name type="synonym">Pyrus malus</name>
    <dbReference type="NCBI Taxonomy" id="3750"/>
    <lineage>
        <taxon>Eukaryota</taxon>
        <taxon>Viridiplantae</taxon>
        <taxon>Streptophyta</taxon>
        <taxon>Embryophyta</taxon>
        <taxon>Tracheophyta</taxon>
        <taxon>Spermatophyta</taxon>
        <taxon>Magnoliopsida</taxon>
        <taxon>eudicotyledons</taxon>
        <taxon>Gunneridae</taxon>
        <taxon>Pentapetalae</taxon>
        <taxon>rosids</taxon>
        <taxon>fabids</taxon>
        <taxon>Rosales</taxon>
        <taxon>Rosaceae</taxon>
        <taxon>Amygdaloideae</taxon>
        <taxon>Maleae</taxon>
        <taxon>Malus</taxon>
    </lineage>
</organism>
<feature type="region of interest" description="Disordered" evidence="1">
    <location>
        <begin position="145"/>
        <end position="165"/>
    </location>
</feature>
<proteinExistence type="predicted"/>
<evidence type="ECO:0000256" key="1">
    <source>
        <dbReference type="SAM" id="MobiDB-lite"/>
    </source>
</evidence>
<evidence type="ECO:0000313" key="2">
    <source>
        <dbReference type="EMBL" id="RXH77628.1"/>
    </source>
</evidence>
<gene>
    <name evidence="2" type="ORF">DVH24_039599</name>
</gene>
<dbReference type="Proteomes" id="UP000290289">
    <property type="component" value="Chromosome 14"/>
</dbReference>
<accession>A0A498I1B4</accession>
<comment type="caution">
    <text evidence="2">The sequence shown here is derived from an EMBL/GenBank/DDBJ whole genome shotgun (WGS) entry which is preliminary data.</text>
</comment>
<dbReference type="EMBL" id="RDQH01000340">
    <property type="protein sequence ID" value="RXH77628.1"/>
    <property type="molecule type" value="Genomic_DNA"/>
</dbReference>
<feature type="compositionally biased region" description="Acidic residues" evidence="1">
    <location>
        <begin position="155"/>
        <end position="165"/>
    </location>
</feature>
<dbReference type="AlphaFoldDB" id="A0A498I1B4"/>
<sequence length="165" mass="17353">MVPISTAQLLAAVSSNPKLDFVLGQLSEAPKAGNLSNPTIKFEAPENVATDCEAGPSEEKKDGKQSDSAGFAVKSGGESDSPPALKLDLIEKGLDVADVDASSLPVKVEKLDEMEHPKSERCNKDEELIDVTNDSGSMTRHVAAKLGSEANLEMEGVEGDELSKS</sequence>
<name>A0A498I1B4_MALDO</name>
<dbReference type="STRING" id="3750.A0A498I1B4"/>
<reference evidence="2 3" key="1">
    <citation type="submission" date="2018-10" db="EMBL/GenBank/DDBJ databases">
        <title>A high-quality apple genome assembly.</title>
        <authorList>
            <person name="Hu J."/>
        </authorList>
    </citation>
    <scope>NUCLEOTIDE SEQUENCE [LARGE SCALE GENOMIC DNA]</scope>
    <source>
        <strain evidence="3">cv. HFTH1</strain>
        <tissue evidence="2">Young leaf</tissue>
    </source>
</reference>
<protein>
    <submittedName>
        <fullName evidence="2">Uncharacterized protein</fullName>
    </submittedName>
</protein>